<accession>A0A5C5YHN3</accession>
<gene>
    <name evidence="6" type="ORF">CA85_12700</name>
</gene>
<comment type="caution">
    <text evidence="6">The sequence shown here is derived from an EMBL/GenBank/DDBJ whole genome shotgun (WGS) entry which is preliminary data.</text>
</comment>
<dbReference type="InterPro" id="IPR036388">
    <property type="entry name" value="WH-like_DNA-bd_sf"/>
</dbReference>
<dbReference type="NCBIfam" id="TIGR02937">
    <property type="entry name" value="sigma70-ECF"/>
    <property type="match status" value="1"/>
</dbReference>
<reference evidence="6 7" key="1">
    <citation type="submission" date="2019-02" db="EMBL/GenBank/DDBJ databases">
        <title>Deep-cultivation of Planctomycetes and their phenomic and genomic characterization uncovers novel biology.</title>
        <authorList>
            <person name="Wiegand S."/>
            <person name="Jogler M."/>
            <person name="Boedeker C."/>
            <person name="Pinto D."/>
            <person name="Vollmers J."/>
            <person name="Rivas-Marin E."/>
            <person name="Kohn T."/>
            <person name="Peeters S.H."/>
            <person name="Heuer A."/>
            <person name="Rast P."/>
            <person name="Oberbeckmann S."/>
            <person name="Bunk B."/>
            <person name="Jeske O."/>
            <person name="Meyerdierks A."/>
            <person name="Storesund J.E."/>
            <person name="Kallscheuer N."/>
            <person name="Luecker S."/>
            <person name="Lage O.M."/>
            <person name="Pohl T."/>
            <person name="Merkel B.J."/>
            <person name="Hornburger P."/>
            <person name="Mueller R.-W."/>
            <person name="Bruemmer F."/>
            <person name="Labrenz M."/>
            <person name="Spormann A.M."/>
            <person name="Op Den Camp H."/>
            <person name="Overmann J."/>
            <person name="Amann R."/>
            <person name="Jetten M.S.M."/>
            <person name="Mascher T."/>
            <person name="Medema M.H."/>
            <person name="Devos D.P."/>
            <person name="Kaster A.-K."/>
            <person name="Ovreas L."/>
            <person name="Rohde M."/>
            <person name="Galperin M.Y."/>
            <person name="Jogler C."/>
        </authorList>
    </citation>
    <scope>NUCLEOTIDE SEQUENCE [LARGE SCALE GENOMIC DNA]</scope>
    <source>
        <strain evidence="6 7">CA85</strain>
    </source>
</reference>
<evidence type="ECO:0000256" key="4">
    <source>
        <dbReference type="ARBA" id="ARBA00023163"/>
    </source>
</evidence>
<dbReference type="InterPro" id="IPR013325">
    <property type="entry name" value="RNA_pol_sigma_r2"/>
</dbReference>
<organism evidence="6 7">
    <name type="scientific">Allorhodopirellula solitaria</name>
    <dbReference type="NCBI Taxonomy" id="2527987"/>
    <lineage>
        <taxon>Bacteria</taxon>
        <taxon>Pseudomonadati</taxon>
        <taxon>Planctomycetota</taxon>
        <taxon>Planctomycetia</taxon>
        <taxon>Pirellulales</taxon>
        <taxon>Pirellulaceae</taxon>
        <taxon>Allorhodopirellula</taxon>
    </lineage>
</organism>
<sequence>MAGSDWPKTIGFPSAFDETFLGRPLVSFLASSHVSLSDVDRLLLQRCLDREPRAWENFVDRFVGLVVHVVHRTTAGRGVKIDEATRDDYVAEVFLVLIRHDFAVLRRFRRQCSLATYLTVIARRVIVRRLHQSQRDTVVDGTRVPPQVATDQQVAGSSITEIQRIDNAEEIEHLLSRLDAREAHVVRMYHLEGKTYHEISQAVGVNENTIGPLLHRARQKMHGQS</sequence>
<dbReference type="SUPFAM" id="SSF88659">
    <property type="entry name" value="Sigma3 and sigma4 domains of RNA polymerase sigma factors"/>
    <property type="match status" value="1"/>
</dbReference>
<dbReference type="Gene3D" id="1.10.10.10">
    <property type="entry name" value="Winged helix-like DNA-binding domain superfamily/Winged helix DNA-binding domain"/>
    <property type="match status" value="1"/>
</dbReference>
<dbReference type="InterPro" id="IPR039425">
    <property type="entry name" value="RNA_pol_sigma-70-like"/>
</dbReference>
<keyword evidence="4" id="KW-0804">Transcription</keyword>
<dbReference type="EMBL" id="SJPK01000002">
    <property type="protein sequence ID" value="TWT74381.1"/>
    <property type="molecule type" value="Genomic_DNA"/>
</dbReference>
<evidence type="ECO:0000313" key="7">
    <source>
        <dbReference type="Proteomes" id="UP000318053"/>
    </source>
</evidence>
<keyword evidence="2" id="KW-0805">Transcription regulation</keyword>
<keyword evidence="3" id="KW-0731">Sigma factor</keyword>
<dbReference type="GO" id="GO:0016987">
    <property type="term" value="F:sigma factor activity"/>
    <property type="evidence" value="ECO:0007669"/>
    <property type="project" value="UniProtKB-KW"/>
</dbReference>
<keyword evidence="7" id="KW-1185">Reference proteome</keyword>
<dbReference type="PANTHER" id="PTHR43133:SF51">
    <property type="entry name" value="RNA POLYMERASE SIGMA FACTOR"/>
    <property type="match status" value="1"/>
</dbReference>
<protein>
    <submittedName>
        <fullName evidence="6">RNA polymerase sigma factor</fullName>
    </submittedName>
</protein>
<dbReference type="InterPro" id="IPR013324">
    <property type="entry name" value="RNA_pol_sigma_r3/r4-like"/>
</dbReference>
<evidence type="ECO:0000256" key="1">
    <source>
        <dbReference type="ARBA" id="ARBA00010641"/>
    </source>
</evidence>
<dbReference type="Pfam" id="PF08281">
    <property type="entry name" value="Sigma70_r4_2"/>
    <property type="match status" value="1"/>
</dbReference>
<dbReference type="PANTHER" id="PTHR43133">
    <property type="entry name" value="RNA POLYMERASE ECF-TYPE SIGMA FACTO"/>
    <property type="match status" value="1"/>
</dbReference>
<dbReference type="Gene3D" id="1.10.1740.10">
    <property type="match status" value="1"/>
</dbReference>
<dbReference type="CDD" id="cd06171">
    <property type="entry name" value="Sigma70_r4"/>
    <property type="match status" value="1"/>
</dbReference>
<evidence type="ECO:0000313" key="6">
    <source>
        <dbReference type="EMBL" id="TWT74381.1"/>
    </source>
</evidence>
<dbReference type="Proteomes" id="UP000318053">
    <property type="component" value="Unassembled WGS sequence"/>
</dbReference>
<dbReference type="AlphaFoldDB" id="A0A5C5YHN3"/>
<evidence type="ECO:0000256" key="2">
    <source>
        <dbReference type="ARBA" id="ARBA00023015"/>
    </source>
</evidence>
<dbReference type="GO" id="GO:0006352">
    <property type="term" value="P:DNA-templated transcription initiation"/>
    <property type="evidence" value="ECO:0007669"/>
    <property type="project" value="InterPro"/>
</dbReference>
<dbReference type="SUPFAM" id="SSF88946">
    <property type="entry name" value="Sigma2 domain of RNA polymerase sigma factors"/>
    <property type="match status" value="1"/>
</dbReference>
<name>A0A5C5YHN3_9BACT</name>
<evidence type="ECO:0000256" key="3">
    <source>
        <dbReference type="ARBA" id="ARBA00023082"/>
    </source>
</evidence>
<evidence type="ECO:0000259" key="5">
    <source>
        <dbReference type="Pfam" id="PF08281"/>
    </source>
</evidence>
<dbReference type="GO" id="GO:0003677">
    <property type="term" value="F:DNA binding"/>
    <property type="evidence" value="ECO:0007669"/>
    <property type="project" value="InterPro"/>
</dbReference>
<proteinExistence type="inferred from homology"/>
<feature type="domain" description="RNA polymerase sigma factor 70 region 4 type 2" evidence="5">
    <location>
        <begin position="169"/>
        <end position="221"/>
    </location>
</feature>
<dbReference type="InterPro" id="IPR013249">
    <property type="entry name" value="RNA_pol_sigma70_r4_t2"/>
</dbReference>
<dbReference type="InterPro" id="IPR014284">
    <property type="entry name" value="RNA_pol_sigma-70_dom"/>
</dbReference>
<comment type="similarity">
    <text evidence="1">Belongs to the sigma-70 factor family. ECF subfamily.</text>
</comment>